<evidence type="ECO:0000256" key="2">
    <source>
        <dbReference type="ARBA" id="ARBA00022723"/>
    </source>
</evidence>
<dbReference type="KEGG" id="dax:FDQ92_02160"/>
<reference evidence="9 10" key="2">
    <citation type="submission" date="2019-05" db="EMBL/GenBank/DDBJ databases">
        <authorList>
            <person name="Suflita J.M."/>
            <person name="Marks C.R."/>
        </authorList>
    </citation>
    <scope>NUCLEOTIDE SEQUENCE [LARGE SCALE GENOMIC DNA]</scope>
    <source>
        <strain evidence="9 10">ALDC</strain>
    </source>
</reference>
<dbReference type="InterPro" id="IPR037493">
    <property type="entry name" value="ExoIII-like"/>
</dbReference>
<feature type="site" description="Important for catalytic activity" evidence="7">
    <location>
        <position position="220"/>
    </location>
</feature>
<evidence type="ECO:0000256" key="3">
    <source>
        <dbReference type="ARBA" id="ARBA00022801"/>
    </source>
</evidence>
<dbReference type="SUPFAM" id="SSF56219">
    <property type="entry name" value="DNase I-like"/>
    <property type="match status" value="1"/>
</dbReference>
<comment type="similarity">
    <text evidence="1">Belongs to the DNA repair enzymes AP/ExoA family.</text>
</comment>
<dbReference type="NCBIfam" id="TIGR00633">
    <property type="entry name" value="xth"/>
    <property type="match status" value="1"/>
</dbReference>
<keyword evidence="3 9" id="KW-0378">Hydrolase</keyword>
<evidence type="ECO:0000256" key="6">
    <source>
        <dbReference type="PIRSR" id="PIRSR604808-2"/>
    </source>
</evidence>
<dbReference type="EMBL" id="CP040098">
    <property type="protein sequence ID" value="QCQ21105.1"/>
    <property type="molecule type" value="Genomic_DNA"/>
</dbReference>
<dbReference type="Proteomes" id="UP000298602">
    <property type="component" value="Chromosome"/>
</dbReference>
<feature type="active site" description="Proton acceptor" evidence="5">
    <location>
        <position position="250"/>
    </location>
</feature>
<dbReference type="Gene3D" id="3.60.10.10">
    <property type="entry name" value="Endonuclease/exonuclease/phosphatase"/>
    <property type="match status" value="1"/>
</dbReference>
<feature type="site" description="Transition state stabilizer" evidence="7">
    <location>
        <position position="150"/>
    </location>
</feature>
<evidence type="ECO:0000256" key="5">
    <source>
        <dbReference type="PIRSR" id="PIRSR604808-1"/>
    </source>
</evidence>
<feature type="binding site" evidence="6">
    <location>
        <position position="250"/>
    </location>
    <ligand>
        <name>Mg(2+)</name>
        <dbReference type="ChEBI" id="CHEBI:18420"/>
        <label>1</label>
    </ligand>
</feature>
<dbReference type="PROSITE" id="PS00726">
    <property type="entry name" value="AP_NUCLEASE_F1_1"/>
    <property type="match status" value="1"/>
</dbReference>
<dbReference type="GO" id="GO:0008311">
    <property type="term" value="F:double-stranded DNA 3'-5' DNA exonuclease activity"/>
    <property type="evidence" value="ECO:0007669"/>
    <property type="project" value="UniProtKB-EC"/>
</dbReference>
<dbReference type="RefSeq" id="WP_137423074.1">
    <property type="nucleotide sequence ID" value="NZ_CP040098.1"/>
</dbReference>
<dbReference type="PROSITE" id="PS51435">
    <property type="entry name" value="AP_NUCLEASE_F1_4"/>
    <property type="match status" value="1"/>
</dbReference>
<dbReference type="OrthoDB" id="9803914at2"/>
<dbReference type="CDD" id="cd09086">
    <property type="entry name" value="ExoIII-like_AP-endo"/>
    <property type="match status" value="1"/>
</dbReference>
<proteinExistence type="inferred from homology"/>
<evidence type="ECO:0000259" key="8">
    <source>
        <dbReference type="Pfam" id="PF03372"/>
    </source>
</evidence>
<keyword evidence="2 6" id="KW-0479">Metal-binding</keyword>
<evidence type="ECO:0000256" key="4">
    <source>
        <dbReference type="ARBA" id="ARBA00022842"/>
    </source>
</evidence>
<feature type="binding site" evidence="6">
    <location>
        <position position="9"/>
    </location>
    <ligand>
        <name>Mg(2+)</name>
        <dbReference type="ChEBI" id="CHEBI:18420"/>
        <label>1</label>
    </ligand>
</feature>
<feature type="active site" description="Proton donor/acceptor" evidence="5">
    <location>
        <position position="148"/>
    </location>
</feature>
<dbReference type="InterPro" id="IPR036691">
    <property type="entry name" value="Endo/exonu/phosph_ase_sf"/>
</dbReference>
<dbReference type="EC" id="3.1.11.2" evidence="9"/>
<feature type="binding site" evidence="6">
    <location>
        <position position="148"/>
    </location>
    <ligand>
        <name>Mg(2+)</name>
        <dbReference type="ChEBI" id="CHEBI:18420"/>
        <label>1</label>
    </ligand>
</feature>
<dbReference type="GO" id="GO:0004519">
    <property type="term" value="F:endonuclease activity"/>
    <property type="evidence" value="ECO:0007669"/>
    <property type="project" value="InterPro"/>
</dbReference>
<gene>
    <name evidence="9" type="primary">xth</name>
    <name evidence="9" type="ORF">FDQ92_02160</name>
</gene>
<feature type="binding site" evidence="6">
    <location>
        <position position="36"/>
    </location>
    <ligand>
        <name>Mg(2+)</name>
        <dbReference type="ChEBI" id="CHEBI:18420"/>
        <label>1</label>
    </ligand>
</feature>
<dbReference type="AlphaFoldDB" id="A0A4P8L2D1"/>
<feature type="active site" evidence="5">
    <location>
        <position position="107"/>
    </location>
</feature>
<evidence type="ECO:0000256" key="1">
    <source>
        <dbReference type="ARBA" id="ARBA00007092"/>
    </source>
</evidence>
<dbReference type="NCBIfam" id="TIGR00195">
    <property type="entry name" value="exoDNase_III"/>
    <property type="match status" value="1"/>
</dbReference>
<dbReference type="PANTHER" id="PTHR43250">
    <property type="entry name" value="EXODEOXYRIBONUCLEASE III"/>
    <property type="match status" value="1"/>
</dbReference>
<comment type="cofactor">
    <cofactor evidence="6">
        <name>Mg(2+)</name>
        <dbReference type="ChEBI" id="CHEBI:18420"/>
    </cofactor>
    <cofactor evidence="6">
        <name>Mn(2+)</name>
        <dbReference type="ChEBI" id="CHEBI:29035"/>
    </cofactor>
    <text evidence="6">Probably binds two magnesium or manganese ions per subunit.</text>
</comment>
<name>A0A4P8L2D1_9BACT</name>
<evidence type="ECO:0000313" key="9">
    <source>
        <dbReference type="EMBL" id="QCQ21105.1"/>
    </source>
</evidence>
<dbReference type="Pfam" id="PF03372">
    <property type="entry name" value="Exo_endo_phos"/>
    <property type="match status" value="1"/>
</dbReference>
<evidence type="ECO:0000256" key="7">
    <source>
        <dbReference type="PIRSR" id="PIRSR604808-3"/>
    </source>
</evidence>
<dbReference type="GO" id="GO:0006281">
    <property type="term" value="P:DNA repair"/>
    <property type="evidence" value="ECO:0007669"/>
    <property type="project" value="InterPro"/>
</dbReference>
<dbReference type="InterPro" id="IPR020847">
    <property type="entry name" value="AP_endonuclease_F1_BS"/>
</dbReference>
<organism evidence="9 10">
    <name type="scientific">Desulfoglaeba alkanexedens ALDC</name>
    <dbReference type="NCBI Taxonomy" id="980445"/>
    <lineage>
        <taxon>Bacteria</taxon>
        <taxon>Pseudomonadati</taxon>
        <taxon>Thermodesulfobacteriota</taxon>
        <taxon>Syntrophobacteria</taxon>
        <taxon>Syntrophobacterales</taxon>
        <taxon>Syntrophobacteraceae</taxon>
        <taxon>Desulfoglaeba</taxon>
    </lineage>
</organism>
<evidence type="ECO:0000313" key="10">
    <source>
        <dbReference type="Proteomes" id="UP000298602"/>
    </source>
</evidence>
<accession>A0A4P8L2D1</accession>
<dbReference type="GO" id="GO:0046872">
    <property type="term" value="F:metal ion binding"/>
    <property type="evidence" value="ECO:0007669"/>
    <property type="project" value="UniProtKB-KW"/>
</dbReference>
<feature type="binding site" evidence="6">
    <location>
        <position position="150"/>
    </location>
    <ligand>
        <name>Mg(2+)</name>
        <dbReference type="ChEBI" id="CHEBI:18420"/>
        <label>1</label>
    </ligand>
</feature>
<keyword evidence="6" id="KW-0464">Manganese</keyword>
<dbReference type="PANTHER" id="PTHR43250:SF2">
    <property type="entry name" value="EXODEOXYRIBONUCLEASE III"/>
    <property type="match status" value="1"/>
</dbReference>
<keyword evidence="4 6" id="KW-0460">Magnesium</keyword>
<feature type="site" description="Interaction with DNA substrate" evidence="7">
    <location>
        <position position="250"/>
    </location>
</feature>
<dbReference type="InterPro" id="IPR004808">
    <property type="entry name" value="AP_endonuc_1"/>
</dbReference>
<reference evidence="9 10" key="1">
    <citation type="submission" date="2019-05" db="EMBL/GenBank/DDBJ databases">
        <title>The Complete Genome Sequence of the n-alkane-degrading Desulfoglaeba alkanexedens ALDC reveals multiple alkylsuccinate synthase gene clusters.</title>
        <authorList>
            <person name="Callaghan A.V."/>
            <person name="Davidova I.A."/>
            <person name="Duncan K.E."/>
            <person name="Morris B."/>
            <person name="McInerney M.J."/>
        </authorList>
    </citation>
    <scope>NUCLEOTIDE SEQUENCE [LARGE SCALE GENOMIC DNA]</scope>
    <source>
        <strain evidence="9 10">ALDC</strain>
    </source>
</reference>
<feature type="binding site" evidence="6">
    <location>
        <position position="249"/>
    </location>
    <ligand>
        <name>Mg(2+)</name>
        <dbReference type="ChEBI" id="CHEBI:18420"/>
        <label>1</label>
    </ligand>
</feature>
<sequence>MVWKMATFNVNGIRARLPIVLDWLQKEAPDVLCLQEIKCQEKDFPFKAFEAAGYHAAVRGQKSFNGVALLFRDAPEEIRSETGRDVIDREARFLAALMNGVWVVNTYVPQGRSPDDPAFQFKLGFLKELKSWFENHFDPGDRLIWTGDINVAPEPLDVFDPKRLEGEVGFHPEERAVLADVTAWGLEDVFRKIHPEVRQFTFWDYRLPKSFERNLGWRLDHVFATRVLAEAAVDCGVDVEPRGREKPSDHTPVWAVFDLSG</sequence>
<dbReference type="InterPro" id="IPR005135">
    <property type="entry name" value="Endo/exonuclease/phosphatase"/>
</dbReference>
<feature type="domain" description="Endonuclease/exonuclease/phosphatase" evidence="8">
    <location>
        <begin position="6"/>
        <end position="250"/>
    </location>
</feature>
<protein>
    <submittedName>
        <fullName evidence="9">Exodeoxyribonuclease III</fullName>
        <ecNumber evidence="9">3.1.11.2</ecNumber>
    </submittedName>
</protein>
<keyword evidence="10" id="KW-1185">Reference proteome</keyword>
<dbReference type="GO" id="GO:0003677">
    <property type="term" value="F:DNA binding"/>
    <property type="evidence" value="ECO:0007669"/>
    <property type="project" value="InterPro"/>
</dbReference>